<evidence type="ECO:0000313" key="1">
    <source>
        <dbReference type="EMBL" id="KKN46043.1"/>
    </source>
</evidence>
<gene>
    <name evidence="1" type="ORF">LCGC14_0677370</name>
</gene>
<reference evidence="1" key="1">
    <citation type="journal article" date="2015" name="Nature">
        <title>Complex archaea that bridge the gap between prokaryotes and eukaryotes.</title>
        <authorList>
            <person name="Spang A."/>
            <person name="Saw J.H."/>
            <person name="Jorgensen S.L."/>
            <person name="Zaremba-Niedzwiedzka K."/>
            <person name="Martijn J."/>
            <person name="Lind A.E."/>
            <person name="van Eijk R."/>
            <person name="Schleper C."/>
            <person name="Guy L."/>
            <person name="Ettema T.J."/>
        </authorList>
    </citation>
    <scope>NUCLEOTIDE SEQUENCE</scope>
</reference>
<dbReference type="EMBL" id="LAZR01001353">
    <property type="protein sequence ID" value="KKN46043.1"/>
    <property type="molecule type" value="Genomic_DNA"/>
</dbReference>
<sequence>MNHDRALEMLDHTWNYARTNDNQHRTYPIGYCSNHTLLNEKYLAYHKHATKEEAEECYKKYELDNNLRLNAGTIGEETLVKCHECKEFTNITTTVNGWRMYYLCDEHRTRETMEKIFVVGESFHS</sequence>
<comment type="caution">
    <text evidence="1">The sequence shown here is derived from an EMBL/GenBank/DDBJ whole genome shotgun (WGS) entry which is preliminary data.</text>
</comment>
<accession>A0A0F9TXA9</accession>
<name>A0A0F9TXA9_9ZZZZ</name>
<protein>
    <submittedName>
        <fullName evidence="1">Uncharacterized protein</fullName>
    </submittedName>
</protein>
<dbReference type="AlphaFoldDB" id="A0A0F9TXA9"/>
<organism evidence="1">
    <name type="scientific">marine sediment metagenome</name>
    <dbReference type="NCBI Taxonomy" id="412755"/>
    <lineage>
        <taxon>unclassified sequences</taxon>
        <taxon>metagenomes</taxon>
        <taxon>ecological metagenomes</taxon>
    </lineage>
</organism>
<proteinExistence type="predicted"/>